<sequence>MKSNKQRRREIRQAREQRKAKKAAPAWHPSGQVAPPGSVPVNRSNLAPYNSYGDPLFVRRGWYEDRDFTCHDCGAEQTWTAAQQKWWYEDCKGQVFSTAIRCRACRLNKRIRDGRAQPATGQLAKQMKRVET</sequence>
<dbReference type="Proteomes" id="UP000326659">
    <property type="component" value="Chromosome"/>
</dbReference>
<evidence type="ECO:0000256" key="1">
    <source>
        <dbReference type="SAM" id="MobiDB-lite"/>
    </source>
</evidence>
<keyword evidence="4" id="KW-1185">Reference proteome</keyword>
<feature type="region of interest" description="Disordered" evidence="1">
    <location>
        <begin position="1"/>
        <end position="45"/>
    </location>
</feature>
<dbReference type="AlphaFoldDB" id="A0A9X7N5R7"/>
<evidence type="ECO:0000313" key="4">
    <source>
        <dbReference type="Proteomes" id="UP000326659"/>
    </source>
</evidence>
<feature type="compositionally biased region" description="Basic residues" evidence="1">
    <location>
        <begin position="1"/>
        <end position="10"/>
    </location>
</feature>
<reference evidence="3 4" key="1">
    <citation type="submission" date="2019-09" db="EMBL/GenBank/DDBJ databases">
        <title>Prosopis cineraria nodule microbiome.</title>
        <authorList>
            <person name="Chaluvadi S.R."/>
            <person name="Ali R."/>
            <person name="Wang X."/>
        </authorList>
    </citation>
    <scope>NUCLEOTIDE SEQUENCE [LARGE SCALE GENOMIC DNA]</scope>
    <source>
        <strain evidence="3 4">BG1</strain>
    </source>
</reference>
<dbReference type="KEGG" id="pden:F1C79_29730"/>
<dbReference type="Pfam" id="PF13451">
    <property type="entry name" value="zf_Tbcl"/>
    <property type="match status" value="1"/>
</dbReference>
<name>A0A9X7N5R7_PSEDE</name>
<dbReference type="RefSeq" id="WP_081517322.1">
    <property type="nucleotide sequence ID" value="NZ_CP043626.1"/>
</dbReference>
<accession>A0A9X7N5R7</accession>
<proteinExistence type="predicted"/>
<dbReference type="InterPro" id="IPR025306">
    <property type="entry name" value="Zn-bnd_dom_prob"/>
</dbReference>
<organism evidence="3 4">
    <name type="scientific">Pseudomonas denitrificans</name>
    <dbReference type="NCBI Taxonomy" id="43306"/>
    <lineage>
        <taxon>Bacteria</taxon>
        <taxon>Pseudomonadati</taxon>
        <taxon>Pseudomonadota</taxon>
        <taxon>Gammaproteobacteria</taxon>
        <taxon>Pseudomonadales</taxon>
        <taxon>Pseudomonadaceae</taxon>
        <taxon>Halopseudomonas</taxon>
    </lineage>
</organism>
<evidence type="ECO:0000313" key="3">
    <source>
        <dbReference type="EMBL" id="QEY75469.1"/>
    </source>
</evidence>
<feature type="domain" description="Probable zinc-binding" evidence="2">
    <location>
        <begin position="64"/>
        <end position="110"/>
    </location>
</feature>
<evidence type="ECO:0000259" key="2">
    <source>
        <dbReference type="Pfam" id="PF13451"/>
    </source>
</evidence>
<protein>
    <recommendedName>
        <fullName evidence="2">Probable zinc-binding domain-containing protein</fullName>
    </recommendedName>
</protein>
<gene>
    <name evidence="3" type="ORF">F1C79_29730</name>
</gene>
<dbReference type="EMBL" id="CP043626">
    <property type="protein sequence ID" value="QEY75469.1"/>
    <property type="molecule type" value="Genomic_DNA"/>
</dbReference>
<dbReference type="OrthoDB" id="289270at2"/>